<feature type="compositionally biased region" description="Low complexity" evidence="1">
    <location>
        <begin position="138"/>
        <end position="148"/>
    </location>
</feature>
<reference evidence="4" key="1">
    <citation type="submission" date="2024-02" db="UniProtKB">
        <authorList>
            <consortium name="WormBaseParasite"/>
        </authorList>
    </citation>
    <scope>IDENTIFICATION</scope>
</reference>
<dbReference type="InterPro" id="IPR036186">
    <property type="entry name" value="Serpin_sf"/>
</dbReference>
<organism evidence="3 4">
    <name type="scientific">Mesorhabditis belari</name>
    <dbReference type="NCBI Taxonomy" id="2138241"/>
    <lineage>
        <taxon>Eukaryota</taxon>
        <taxon>Metazoa</taxon>
        <taxon>Ecdysozoa</taxon>
        <taxon>Nematoda</taxon>
        <taxon>Chromadorea</taxon>
        <taxon>Rhabditida</taxon>
        <taxon>Rhabditina</taxon>
        <taxon>Rhabditomorpha</taxon>
        <taxon>Rhabditoidea</taxon>
        <taxon>Rhabditidae</taxon>
        <taxon>Mesorhabditinae</taxon>
        <taxon>Mesorhabditis</taxon>
    </lineage>
</organism>
<dbReference type="Gene3D" id="2.30.39.10">
    <property type="entry name" value="Alpha-1-antitrypsin, domain 1"/>
    <property type="match status" value="1"/>
</dbReference>
<feature type="compositionally biased region" description="Basic and acidic residues" evidence="1">
    <location>
        <begin position="149"/>
        <end position="159"/>
    </location>
</feature>
<sequence length="751" mass="84816">MQIEFKILHTKSKAQNFPRRPIIHFFILHHFLWPSSRNTNKKMKKTSTQKKSSEKVSTREKTSTQSSTTKSLKSSELSKSSQTLKSSKKKPYHSERVTLSSPRRKCSKFPSLLLAKGIFDKAERIKEKASDKPKAETPSRTSTSSISGESRKNAKDSKKMAISGGTLNKIPGKACSVVGKGSKRGAFVVAKRRRCTVKQACKIVKSASSAVLQGTKYTASEVTTIATCAKNRVKNDVKKTCLATKSPKKKSGFFKKLWDKCKRKKKEEPEIQDFSSLIHRFIVSSLDYFHKLGPMTSNVNYIIAPIPALSALVAIFLLGDEDERRAIDLALKINQEDIDATKAILEVLHRCALNTNERDSRKSLFVIARVFLGDAHRPFLKEALATLKKYLGDEGVWPIRSSHYAQWVGKLSDGEIVPQAELAADSCCFMSGSGIRVKWKNEATIGQTMKAQFFVSPYLREFHPMFEITTAMATFRTSKFDAFSISLDPGEQLGKNVTNINLVIVRPTASTDIVNFSSTFLGMDLVEIFKTLTKAKVKTQTLLLPIFQMENHIDLLKSWNTWEIFEDGYELLAPLANVEHWTRLNLGPKGLHFMQKVIKEGIGGMPEWASPRNETELYKRHRPYSLRLDSPFQFYVTLQTADFKETVTVLSGCYGGRNSALISQLRKPIPENTSLVKMKMPSQNRRGFLMTLYRPAFRISDFFLSFSETIWSPILTTYREYRDGVMPRARPRSPPINTCVPKLTITHEATI</sequence>
<feature type="region of interest" description="Disordered" evidence="1">
    <location>
        <begin position="125"/>
        <end position="165"/>
    </location>
</feature>
<protein>
    <submittedName>
        <fullName evidence="4">Serpin domain-containing protein</fullName>
    </submittedName>
</protein>
<proteinExistence type="predicted"/>
<feature type="compositionally biased region" description="Basic and acidic residues" evidence="1">
    <location>
        <begin position="125"/>
        <end position="137"/>
    </location>
</feature>
<feature type="region of interest" description="Disordered" evidence="1">
    <location>
        <begin position="38"/>
        <end position="103"/>
    </location>
</feature>
<dbReference type="Proteomes" id="UP000887575">
    <property type="component" value="Unassembled WGS sequence"/>
</dbReference>
<dbReference type="InterPro" id="IPR042185">
    <property type="entry name" value="Serpin_sf_2"/>
</dbReference>
<keyword evidence="3" id="KW-1185">Reference proteome</keyword>
<dbReference type="Pfam" id="PF00079">
    <property type="entry name" value="Serpin"/>
    <property type="match status" value="1"/>
</dbReference>
<evidence type="ECO:0000259" key="2">
    <source>
        <dbReference type="Pfam" id="PF00079"/>
    </source>
</evidence>
<dbReference type="InterPro" id="IPR023796">
    <property type="entry name" value="Serpin_dom"/>
</dbReference>
<dbReference type="Gene3D" id="3.30.497.10">
    <property type="entry name" value="Antithrombin, subunit I, domain 2"/>
    <property type="match status" value="1"/>
</dbReference>
<accession>A0AAF3ERZ3</accession>
<feature type="domain" description="Serpin" evidence="2">
    <location>
        <begin position="285"/>
        <end position="635"/>
    </location>
</feature>
<feature type="compositionally biased region" description="Low complexity" evidence="1">
    <location>
        <begin position="63"/>
        <end position="85"/>
    </location>
</feature>
<feature type="compositionally biased region" description="Basic residues" evidence="1">
    <location>
        <begin position="39"/>
        <end position="48"/>
    </location>
</feature>
<feature type="compositionally biased region" description="Basic and acidic residues" evidence="1">
    <location>
        <begin position="51"/>
        <end position="62"/>
    </location>
</feature>
<evidence type="ECO:0000256" key="1">
    <source>
        <dbReference type="SAM" id="MobiDB-lite"/>
    </source>
</evidence>
<dbReference type="WBParaSite" id="MBELARI_LOCUS16798.2">
    <property type="protein sequence ID" value="MBELARI_LOCUS16798.2"/>
    <property type="gene ID" value="MBELARI_LOCUS16798"/>
</dbReference>
<dbReference type="AlphaFoldDB" id="A0AAF3ERZ3"/>
<evidence type="ECO:0000313" key="3">
    <source>
        <dbReference type="Proteomes" id="UP000887575"/>
    </source>
</evidence>
<dbReference type="InterPro" id="IPR042178">
    <property type="entry name" value="Serpin_sf_1"/>
</dbReference>
<dbReference type="SUPFAM" id="SSF56574">
    <property type="entry name" value="Serpins"/>
    <property type="match status" value="1"/>
</dbReference>
<evidence type="ECO:0000313" key="4">
    <source>
        <dbReference type="WBParaSite" id="MBELARI_LOCUS16798.2"/>
    </source>
</evidence>
<name>A0AAF3ERZ3_9BILA</name>